<evidence type="ECO:0000256" key="1">
    <source>
        <dbReference type="ARBA" id="ARBA00022612"/>
    </source>
</evidence>
<name>A0A9X4LYF2_9ACTN</name>
<dbReference type="InterPro" id="IPR023346">
    <property type="entry name" value="Lysozyme-like_dom_sf"/>
</dbReference>
<keyword evidence="1" id="KW-1188">Viral release from host cell</keyword>
<dbReference type="Gene3D" id="1.20.120.20">
    <property type="entry name" value="Apolipoprotein"/>
    <property type="match status" value="1"/>
</dbReference>
<feature type="compositionally biased region" description="Basic and acidic residues" evidence="2">
    <location>
        <begin position="1425"/>
        <end position="1437"/>
    </location>
</feature>
<feature type="compositionally biased region" description="Low complexity" evidence="2">
    <location>
        <begin position="1438"/>
        <end position="1467"/>
    </location>
</feature>
<dbReference type="NCBIfam" id="TIGR01760">
    <property type="entry name" value="tape_meas_TP901"/>
    <property type="match status" value="1"/>
</dbReference>
<dbReference type="Pfam" id="PF10145">
    <property type="entry name" value="PhageMin_Tail"/>
    <property type="match status" value="1"/>
</dbReference>
<keyword evidence="5" id="KW-1185">Reference proteome</keyword>
<dbReference type="SUPFAM" id="SSF53955">
    <property type="entry name" value="Lysozyme-like"/>
    <property type="match status" value="1"/>
</dbReference>
<dbReference type="InterPro" id="IPR010090">
    <property type="entry name" value="Phage_tape_meas"/>
</dbReference>
<dbReference type="PANTHER" id="PTHR37813:SF1">
    <property type="entry name" value="FELS-2 PROPHAGE PROTEIN"/>
    <property type="match status" value="1"/>
</dbReference>
<evidence type="ECO:0000259" key="3">
    <source>
        <dbReference type="Pfam" id="PF10145"/>
    </source>
</evidence>
<feature type="region of interest" description="Disordered" evidence="2">
    <location>
        <begin position="131"/>
        <end position="151"/>
    </location>
</feature>
<feature type="region of interest" description="Disordered" evidence="2">
    <location>
        <begin position="1425"/>
        <end position="1470"/>
    </location>
</feature>
<reference evidence="4" key="1">
    <citation type="submission" date="2022-08" db="EMBL/GenBank/DDBJ databases">
        <title>Genome analysis of Corynebacteriales strain.</title>
        <authorList>
            <person name="Lee S.D."/>
        </authorList>
    </citation>
    <scope>NUCLEOTIDE SEQUENCE</scope>
    <source>
        <strain evidence="4">D3-21</strain>
    </source>
</reference>
<evidence type="ECO:0000256" key="2">
    <source>
        <dbReference type="SAM" id="MobiDB-lite"/>
    </source>
</evidence>
<evidence type="ECO:0000313" key="5">
    <source>
        <dbReference type="Proteomes" id="UP001152755"/>
    </source>
</evidence>
<comment type="caution">
    <text evidence="4">The sequence shown here is derived from an EMBL/GenBank/DDBJ whole genome shotgun (WGS) entry which is preliminary data.</text>
</comment>
<gene>
    <name evidence="4" type="ORF">NVS88_03110</name>
</gene>
<dbReference type="EMBL" id="JANRHA010000001">
    <property type="protein sequence ID" value="MDG3013544.1"/>
    <property type="molecule type" value="Genomic_DNA"/>
</dbReference>
<dbReference type="RefSeq" id="WP_332519137.1">
    <property type="nucleotide sequence ID" value="NZ_JANRHA010000001.1"/>
</dbReference>
<dbReference type="PANTHER" id="PTHR37813">
    <property type="entry name" value="FELS-2 PROPHAGE PROTEIN"/>
    <property type="match status" value="1"/>
</dbReference>
<feature type="compositionally biased region" description="Polar residues" evidence="2">
    <location>
        <begin position="1541"/>
        <end position="1554"/>
    </location>
</feature>
<protein>
    <submittedName>
        <fullName evidence="4">Phage tail tape measure protein</fullName>
    </submittedName>
</protein>
<evidence type="ECO:0000313" key="4">
    <source>
        <dbReference type="EMBL" id="MDG3013544.1"/>
    </source>
</evidence>
<feature type="region of interest" description="Disordered" evidence="2">
    <location>
        <begin position="1533"/>
        <end position="1568"/>
    </location>
</feature>
<sequence length="1605" mass="166081">MPDGGIFMDILPRLDGGALDSVIRDITSKFSSLSDDMARSVGKDFGSGASSAAQRMAAQIETSMRTAQSSVERSMEAMTRAQDGLATRTDTLRLSQLKAQAQVEKWGETSIQAQTALAKVDAEQRKVEASARAVERAQRDSQAAHAGLAEASRGAAAAHDAHASSLAKVGAAATNASAALGVGMVAAGAYGLDQAAKMQQKMTLLQTSAGESAKNINMLQDAVYSLSSKWGYSVSDIQDSLRTVEQAGYHGKDAVKMLTGAVQEAHTEMAPLNDVTHVLTTTTADFGKSIDQVNDSASKQVATISQSKATLGEYAASMGAVENSAQNAHVSMSQLNAAWAEMTRHGLTGQVASDYLTNSINKLSAPNPAMITALGQYGITPQQLQATLADKGANGGLAGADEMISRSILAHQGPNGQILLNSFNQSSQNAQAAEEMYGAMSPQAQALAQQYETHGGSLFKLKQGLNATGQAQLSQWASMYDKSQGFNQLLKAGQPGAQSYMGAMYKAFGGDSVAERTALNLTGSNYGDYQGIQNVVNNAHTAADGTVMGANESNSTLESKLANEKQSIKNTLTQFGALGLGPMTKFVSAMQDATNWLHQHTGVLKSLLVGGGVVGGIGVGTKILNGAGNLFGADHLGGRIVGGALKYGVGKPVQYAAKGVMGAARGIGNVASSAGDWWDWTGKAKVGNAASRVAGAVGRGASAVGRAGSAIGGKLASGAQIAGDMAGSAWDVTKFGAKAAGRGIKSAAGAAKDLGASGVSKAASGLKAAGGFVADFGKTAAGAALDLGKLLKTQAISGFISAWNGIKTAVQAVKDFQIASKLAAAATKAWTIAQAAFDAVCDANPIVLVVAGIVALGAAIYEAYKHSQTFRDIVADVWNWIKQLAGVIADIAIKAFQDLTTGVKDVWSKFGDVKQIVADVWNGFKTFGQWIDDAFTTTWHALGDVFKTVMDGIRQGFKDAVTDIKGAWDILSKVVGTPVYFIAEYVYKDGIEKLWNGVAGAFGLDSMKLPDVPTDKIPHYAGGGIFPGYAPGQDTVNAKVSPGEGIAVPELVQAIGPERFMALNSYYSGGRKPGSGPAPHFAGGGFISDIVGGAEDLGKDVVNGAKHVVNAAIDVGKFMMDPIGSIHRLFDKYIDKAKGTPNGPGDKTSGWFQTVASMPKRFLDAALNWGKSMLGMGGGSGGGSEKWVSGAGAQQWAPIIVQALAAEGFPTTAPYVQATEAQIMTESGGNPNIIQQVHDVNWPNNLARGLVQVTPGTARGLGLAQLGGNIYDPLTNLRLGMRELKSQHGGNLLGTWGHGHGYSGGGIVPGAPSKVDKYQQDAQKALDAAAKYDAEAQKYLAEAAQQPGSGAAAAQKHLQLAAKDRGLAAKAQALAATTTGAVRQKHLDAAARYTDDANKAQAAAAKAQTGAVTSVQKYQTLAKKAQENAQKKRDEAAQYKQKAQAAGSGTPTAPGASISGSSASAGADQMSGLMTPEQFGEKLGGTLVDGLLEESSIGNSGFDALLADPNNSLFGRIAGAGMSVKFGKPYLTQLNAPPKPTTATPSQPTRTVEQPKSARTHASTVHVKQSPMVHIENQHIHNGDHQKANRDIVRQLNAYAPASGR</sequence>
<organism evidence="4 5">
    <name type="scientific">Speluncibacter jeojiensis</name>
    <dbReference type="NCBI Taxonomy" id="2710754"/>
    <lineage>
        <taxon>Bacteria</taxon>
        <taxon>Bacillati</taxon>
        <taxon>Actinomycetota</taxon>
        <taxon>Actinomycetes</taxon>
        <taxon>Mycobacteriales</taxon>
        <taxon>Speluncibacteraceae</taxon>
        <taxon>Speluncibacter</taxon>
    </lineage>
</organism>
<feature type="domain" description="Phage tail tape measure protein" evidence="3">
    <location>
        <begin position="221"/>
        <end position="394"/>
    </location>
</feature>
<accession>A0A9X4LYF2</accession>
<dbReference type="Proteomes" id="UP001152755">
    <property type="component" value="Unassembled WGS sequence"/>
</dbReference>
<proteinExistence type="predicted"/>